<dbReference type="InterPro" id="IPR002938">
    <property type="entry name" value="FAD-bd"/>
</dbReference>
<dbReference type="NCBIfam" id="NF006091">
    <property type="entry name" value="PRK08243.1"/>
    <property type="match status" value="1"/>
</dbReference>
<dbReference type="EMBL" id="PVUE01000005">
    <property type="protein sequence ID" value="PRZ42472.1"/>
    <property type="molecule type" value="Genomic_DNA"/>
</dbReference>
<accession>A0A2T1A1J2</accession>
<keyword evidence="1" id="KW-0285">Flavoprotein</keyword>
<dbReference type="Pfam" id="PF01494">
    <property type="entry name" value="FAD_binding_3"/>
    <property type="match status" value="1"/>
</dbReference>
<comment type="caution">
    <text evidence="4">The sequence shown here is derived from an EMBL/GenBank/DDBJ whole genome shotgun (WGS) entry which is preliminary data.</text>
</comment>
<reference evidence="4 5" key="1">
    <citation type="submission" date="2018-03" db="EMBL/GenBank/DDBJ databases">
        <title>Genomic Encyclopedia of Archaeal and Bacterial Type Strains, Phase II (KMG-II): from individual species to whole genera.</title>
        <authorList>
            <person name="Goeker M."/>
        </authorList>
    </citation>
    <scope>NUCLEOTIDE SEQUENCE [LARGE SCALE GENOMIC DNA]</scope>
    <source>
        <strain evidence="4 5">DSM 100065</strain>
    </source>
</reference>
<keyword evidence="4" id="KW-0560">Oxidoreductase</keyword>
<dbReference type="SUPFAM" id="SSF54373">
    <property type="entry name" value="FAD-linked reductases, C-terminal domain"/>
    <property type="match status" value="1"/>
</dbReference>
<gene>
    <name evidence="4" type="ORF">CLV47_10594</name>
</gene>
<dbReference type="PANTHER" id="PTHR43004:SF3">
    <property type="entry name" value="P-HYDROXYBENZOATE HYDROXYLASE"/>
    <property type="match status" value="1"/>
</dbReference>
<evidence type="ECO:0000313" key="5">
    <source>
        <dbReference type="Proteomes" id="UP000237752"/>
    </source>
</evidence>
<dbReference type="InterPro" id="IPR036188">
    <property type="entry name" value="FAD/NAD-bd_sf"/>
</dbReference>
<dbReference type="Proteomes" id="UP000237752">
    <property type="component" value="Unassembled WGS sequence"/>
</dbReference>
<proteinExistence type="predicted"/>
<dbReference type="RefSeq" id="WP_106348514.1">
    <property type="nucleotide sequence ID" value="NZ_PVUE01000005.1"/>
</dbReference>
<dbReference type="InterPro" id="IPR050641">
    <property type="entry name" value="RIFMO-like"/>
</dbReference>
<keyword evidence="5" id="KW-1185">Reference proteome</keyword>
<evidence type="ECO:0000313" key="4">
    <source>
        <dbReference type="EMBL" id="PRZ42472.1"/>
    </source>
</evidence>
<dbReference type="OrthoDB" id="3647401at2"/>
<dbReference type="Gene3D" id="3.30.9.10">
    <property type="entry name" value="D-Amino Acid Oxidase, subunit A, domain 2"/>
    <property type="match status" value="1"/>
</dbReference>
<keyword evidence="2" id="KW-0274">FAD</keyword>
<dbReference type="GO" id="GO:0071949">
    <property type="term" value="F:FAD binding"/>
    <property type="evidence" value="ECO:0007669"/>
    <property type="project" value="InterPro"/>
</dbReference>
<name>A0A2T1A1J2_9ACTN</name>
<sequence length="390" mass="43352">MRTQVGIIGAGPAGLVLAHLLARQGIESIVVENRSREYVEARIRAGILEQETAEMLVDTGVGERLQREGIRHDGIYLQWPGTRHHLDFPALCGRSVWVYGQTEVVKDLITERLGAGLPLYFEVSDTSVRDIDSNRPSIGFTDASGAAQTIACDVIVGADGFHGVSRPAIPDALRTTWQRDYPFSWLGILADVPPSTDDLIYAWHPNGFALHSMRSQKLSRLYLQVDPDENLDDWSDDRIWSELATRFEIDGWTLNEGPVLEKLLAPMRSFVSTPMRHGQLFLAGDAAHIVPATGAKGLNLAVADVRLLAKALTAYYDNGSTALLDAYPETALRNVWRKTHFSWWMTTMMHVHGDEFDQQLQLSQLRYVATSEAAARSLAENYTGLPLDEL</sequence>
<dbReference type="SUPFAM" id="SSF51905">
    <property type="entry name" value="FAD/NAD(P)-binding domain"/>
    <property type="match status" value="1"/>
</dbReference>
<dbReference type="PANTHER" id="PTHR43004">
    <property type="entry name" value="TRK SYSTEM POTASSIUM UPTAKE PROTEIN"/>
    <property type="match status" value="1"/>
</dbReference>
<protein>
    <submittedName>
        <fullName evidence="4">p-hydroxybenzoate 3-monooxygenase</fullName>
    </submittedName>
</protein>
<organism evidence="4 5">
    <name type="scientific">Antricoccus suffuscus</name>
    <dbReference type="NCBI Taxonomy" id="1629062"/>
    <lineage>
        <taxon>Bacteria</taxon>
        <taxon>Bacillati</taxon>
        <taxon>Actinomycetota</taxon>
        <taxon>Actinomycetes</taxon>
        <taxon>Geodermatophilales</taxon>
        <taxon>Antricoccaceae</taxon>
        <taxon>Antricoccus</taxon>
    </lineage>
</organism>
<dbReference type="Gene3D" id="3.50.50.60">
    <property type="entry name" value="FAD/NAD(P)-binding domain"/>
    <property type="match status" value="1"/>
</dbReference>
<keyword evidence="4" id="KW-0503">Monooxygenase</keyword>
<dbReference type="AlphaFoldDB" id="A0A2T1A1J2"/>
<feature type="domain" description="FAD-binding" evidence="3">
    <location>
        <begin position="2"/>
        <end position="341"/>
    </location>
</feature>
<evidence type="ECO:0000259" key="3">
    <source>
        <dbReference type="Pfam" id="PF01494"/>
    </source>
</evidence>
<evidence type="ECO:0000256" key="1">
    <source>
        <dbReference type="ARBA" id="ARBA00022630"/>
    </source>
</evidence>
<dbReference type="GO" id="GO:0016709">
    <property type="term" value="F:oxidoreductase activity, acting on paired donors, with incorporation or reduction of molecular oxygen, NAD(P)H as one donor, and incorporation of one atom of oxygen"/>
    <property type="evidence" value="ECO:0007669"/>
    <property type="project" value="UniProtKB-ARBA"/>
</dbReference>
<evidence type="ECO:0000256" key="2">
    <source>
        <dbReference type="ARBA" id="ARBA00022827"/>
    </source>
</evidence>
<dbReference type="PRINTS" id="PR00420">
    <property type="entry name" value="RNGMNOXGNASE"/>
</dbReference>